<dbReference type="AlphaFoldDB" id="A0A1F6G9S6"/>
<dbReference type="InterPro" id="IPR013078">
    <property type="entry name" value="His_Pase_superF_clade-1"/>
</dbReference>
<dbReference type="STRING" id="1817772.A2527_12985"/>
<dbReference type="Gene3D" id="3.40.50.1240">
    <property type="entry name" value="Phosphoglycerate mutase-like"/>
    <property type="match status" value="1"/>
</dbReference>
<dbReference type="CDD" id="cd07040">
    <property type="entry name" value="HP"/>
    <property type="match status" value="1"/>
</dbReference>
<dbReference type="Pfam" id="PF00300">
    <property type="entry name" value="His_Phos_1"/>
    <property type="match status" value="1"/>
</dbReference>
<protein>
    <recommendedName>
        <fullName evidence="3">Histidine phosphatase family protein</fullName>
    </recommendedName>
</protein>
<gene>
    <name evidence="1" type="ORF">A2527_12985</name>
</gene>
<sequence>MNSPWPVGLEASFALIPKGQPVSLLCRHGERFPIVDGSFGAELSLTEKGLGDAFALGQVLPLPLVAAFASPLKRCHQTASQILAGAQSTLTITPSNLLLDGFFTNRAQAETVLAQRQLKPILLDLVQGVLVEGLEALPVGASRVLELVFAPLANGLSLFTSHDHIIALLLHYLLKLKEFNSEYWPGYLEGLLFWKEGSRQCWAFRGQKGVWS</sequence>
<evidence type="ECO:0000313" key="2">
    <source>
        <dbReference type="Proteomes" id="UP000178449"/>
    </source>
</evidence>
<reference evidence="1 2" key="1">
    <citation type="journal article" date="2016" name="Nat. Commun.">
        <title>Thousands of microbial genomes shed light on interconnected biogeochemical processes in an aquifer system.</title>
        <authorList>
            <person name="Anantharaman K."/>
            <person name="Brown C.T."/>
            <person name="Hug L.A."/>
            <person name="Sharon I."/>
            <person name="Castelle C.J."/>
            <person name="Probst A.J."/>
            <person name="Thomas B.C."/>
            <person name="Singh A."/>
            <person name="Wilkins M.J."/>
            <person name="Karaoz U."/>
            <person name="Brodie E.L."/>
            <person name="Williams K.H."/>
            <person name="Hubbard S.S."/>
            <person name="Banfield J.F."/>
        </authorList>
    </citation>
    <scope>NUCLEOTIDE SEQUENCE [LARGE SCALE GENOMIC DNA]</scope>
</reference>
<name>A0A1F6G9S6_9PROT</name>
<dbReference type="EMBL" id="MFNE01000033">
    <property type="protein sequence ID" value="OGG94855.1"/>
    <property type="molecule type" value="Genomic_DNA"/>
</dbReference>
<evidence type="ECO:0008006" key="3">
    <source>
        <dbReference type="Google" id="ProtNLM"/>
    </source>
</evidence>
<accession>A0A1F6G9S6</accession>
<dbReference type="SUPFAM" id="SSF53254">
    <property type="entry name" value="Phosphoglycerate mutase-like"/>
    <property type="match status" value="1"/>
</dbReference>
<organism evidence="1 2">
    <name type="scientific">Candidatus Lambdaproteobacteria bacterium RIFOXYD2_FULL_50_16</name>
    <dbReference type="NCBI Taxonomy" id="1817772"/>
    <lineage>
        <taxon>Bacteria</taxon>
        <taxon>Pseudomonadati</taxon>
        <taxon>Pseudomonadota</taxon>
        <taxon>Candidatus Lambdaproteobacteria</taxon>
    </lineage>
</organism>
<dbReference type="InterPro" id="IPR029033">
    <property type="entry name" value="His_PPase_superfam"/>
</dbReference>
<dbReference type="Proteomes" id="UP000178449">
    <property type="component" value="Unassembled WGS sequence"/>
</dbReference>
<evidence type="ECO:0000313" key="1">
    <source>
        <dbReference type="EMBL" id="OGG94855.1"/>
    </source>
</evidence>
<comment type="caution">
    <text evidence="1">The sequence shown here is derived from an EMBL/GenBank/DDBJ whole genome shotgun (WGS) entry which is preliminary data.</text>
</comment>
<proteinExistence type="predicted"/>